<proteinExistence type="predicted"/>
<dbReference type="EMBL" id="DVJJ01000059">
    <property type="protein sequence ID" value="HIS64464.1"/>
    <property type="molecule type" value="Genomic_DNA"/>
</dbReference>
<accession>A0A9D1JTR7</accession>
<reference evidence="1" key="1">
    <citation type="submission" date="2020-10" db="EMBL/GenBank/DDBJ databases">
        <authorList>
            <person name="Gilroy R."/>
        </authorList>
    </citation>
    <scope>NUCLEOTIDE SEQUENCE</scope>
    <source>
        <strain evidence="1">ChiBcec16-1751</strain>
    </source>
</reference>
<reference evidence="1" key="2">
    <citation type="journal article" date="2021" name="PeerJ">
        <title>Extensive microbial diversity within the chicken gut microbiome revealed by metagenomics and culture.</title>
        <authorList>
            <person name="Gilroy R."/>
            <person name="Ravi A."/>
            <person name="Getino M."/>
            <person name="Pursley I."/>
            <person name="Horton D.L."/>
            <person name="Alikhan N.F."/>
            <person name="Baker D."/>
            <person name="Gharbi K."/>
            <person name="Hall N."/>
            <person name="Watson M."/>
            <person name="Adriaenssens E.M."/>
            <person name="Foster-Nyarko E."/>
            <person name="Jarju S."/>
            <person name="Secka A."/>
            <person name="Antonio M."/>
            <person name="Oren A."/>
            <person name="Chaudhuri R.R."/>
            <person name="La Ragione R."/>
            <person name="Hildebrand F."/>
            <person name="Pallen M.J."/>
        </authorList>
    </citation>
    <scope>NUCLEOTIDE SEQUENCE</scope>
    <source>
        <strain evidence="1">ChiBcec16-1751</strain>
    </source>
</reference>
<protein>
    <submittedName>
        <fullName evidence="1">Uncharacterized protein</fullName>
    </submittedName>
</protein>
<evidence type="ECO:0000313" key="1">
    <source>
        <dbReference type="EMBL" id="HIS64464.1"/>
    </source>
</evidence>
<sequence>MASYELIVEKQQPDCGGKDPRVLEFQSVETADPVEYVRGLHPNMELDVEQKSNGELVIAVGEGMKRIRYCFTED</sequence>
<dbReference type="AlphaFoldDB" id="A0A9D1JTR7"/>
<organism evidence="1 2">
    <name type="scientific">Candidatus Avoscillospira avistercoris</name>
    <dbReference type="NCBI Taxonomy" id="2840707"/>
    <lineage>
        <taxon>Bacteria</taxon>
        <taxon>Bacillati</taxon>
        <taxon>Bacillota</taxon>
        <taxon>Clostridia</taxon>
        <taxon>Eubacteriales</taxon>
        <taxon>Oscillospiraceae</taxon>
        <taxon>Oscillospiraceae incertae sedis</taxon>
        <taxon>Candidatus Avoscillospira</taxon>
    </lineage>
</organism>
<gene>
    <name evidence="1" type="ORF">IAA83_03710</name>
</gene>
<dbReference type="Proteomes" id="UP000886741">
    <property type="component" value="Unassembled WGS sequence"/>
</dbReference>
<comment type="caution">
    <text evidence="1">The sequence shown here is derived from an EMBL/GenBank/DDBJ whole genome shotgun (WGS) entry which is preliminary data.</text>
</comment>
<name>A0A9D1JTR7_9FIRM</name>
<evidence type="ECO:0000313" key="2">
    <source>
        <dbReference type="Proteomes" id="UP000886741"/>
    </source>
</evidence>